<dbReference type="AlphaFoldDB" id="A0AAD7VYM6"/>
<keyword evidence="1" id="KW-0472">Membrane</keyword>
<proteinExistence type="predicted"/>
<keyword evidence="1" id="KW-0812">Transmembrane</keyword>
<keyword evidence="3" id="KW-1185">Reference proteome</keyword>
<evidence type="ECO:0000313" key="3">
    <source>
        <dbReference type="Proteomes" id="UP001221898"/>
    </source>
</evidence>
<evidence type="ECO:0000313" key="2">
    <source>
        <dbReference type="EMBL" id="KAJ8358422.1"/>
    </source>
</evidence>
<name>A0AAD7VYM6_9TELE</name>
<evidence type="ECO:0000256" key="1">
    <source>
        <dbReference type="SAM" id="Phobius"/>
    </source>
</evidence>
<feature type="transmembrane region" description="Helical" evidence="1">
    <location>
        <begin position="80"/>
        <end position="112"/>
    </location>
</feature>
<organism evidence="2 3">
    <name type="scientific">Aldrovandia affinis</name>
    <dbReference type="NCBI Taxonomy" id="143900"/>
    <lineage>
        <taxon>Eukaryota</taxon>
        <taxon>Metazoa</taxon>
        <taxon>Chordata</taxon>
        <taxon>Craniata</taxon>
        <taxon>Vertebrata</taxon>
        <taxon>Euteleostomi</taxon>
        <taxon>Actinopterygii</taxon>
        <taxon>Neopterygii</taxon>
        <taxon>Teleostei</taxon>
        <taxon>Notacanthiformes</taxon>
        <taxon>Halosauridae</taxon>
        <taxon>Aldrovandia</taxon>
    </lineage>
</organism>
<keyword evidence="1" id="KW-1133">Transmembrane helix</keyword>
<dbReference type="EMBL" id="JAINUG010000989">
    <property type="protein sequence ID" value="KAJ8358422.1"/>
    <property type="molecule type" value="Genomic_DNA"/>
</dbReference>
<sequence>MLNKPGADPFNFEQASYMNMPDHIQASMEYIFRKGDIKQPSRFLSVLLAVSGLATTAAPTTTTSPVLLLITDSGGSFPGWALAIIIPCGIAIILVPFWILLCCLLCGCCAAIKRRWRRRRRYNMQQYRIHPL</sequence>
<dbReference type="Proteomes" id="UP001221898">
    <property type="component" value="Unassembled WGS sequence"/>
</dbReference>
<reference evidence="2" key="1">
    <citation type="journal article" date="2023" name="Science">
        <title>Genome structures resolve the early diversification of teleost fishes.</title>
        <authorList>
            <person name="Parey E."/>
            <person name="Louis A."/>
            <person name="Montfort J."/>
            <person name="Bouchez O."/>
            <person name="Roques C."/>
            <person name="Iampietro C."/>
            <person name="Lluch J."/>
            <person name="Castinel A."/>
            <person name="Donnadieu C."/>
            <person name="Desvignes T."/>
            <person name="Floi Bucao C."/>
            <person name="Jouanno E."/>
            <person name="Wen M."/>
            <person name="Mejri S."/>
            <person name="Dirks R."/>
            <person name="Jansen H."/>
            <person name="Henkel C."/>
            <person name="Chen W.J."/>
            <person name="Zahm M."/>
            <person name="Cabau C."/>
            <person name="Klopp C."/>
            <person name="Thompson A.W."/>
            <person name="Robinson-Rechavi M."/>
            <person name="Braasch I."/>
            <person name="Lecointre G."/>
            <person name="Bobe J."/>
            <person name="Postlethwait J.H."/>
            <person name="Berthelot C."/>
            <person name="Roest Crollius H."/>
            <person name="Guiguen Y."/>
        </authorList>
    </citation>
    <scope>NUCLEOTIDE SEQUENCE</scope>
    <source>
        <strain evidence="2">NC1722</strain>
    </source>
</reference>
<feature type="transmembrane region" description="Helical" evidence="1">
    <location>
        <begin position="43"/>
        <end position="60"/>
    </location>
</feature>
<comment type="caution">
    <text evidence="2">The sequence shown here is derived from an EMBL/GenBank/DDBJ whole genome shotgun (WGS) entry which is preliminary data.</text>
</comment>
<accession>A0AAD7VYM6</accession>
<gene>
    <name evidence="2" type="ORF">AAFF_G00440070</name>
</gene>
<protein>
    <submittedName>
        <fullName evidence="2">Uncharacterized protein</fullName>
    </submittedName>
</protein>